<organism evidence="2 3">
    <name type="scientific">Lysobacter arenosi</name>
    <dbReference type="NCBI Taxonomy" id="2795387"/>
    <lineage>
        <taxon>Bacteria</taxon>
        <taxon>Pseudomonadati</taxon>
        <taxon>Pseudomonadota</taxon>
        <taxon>Gammaproteobacteria</taxon>
        <taxon>Lysobacterales</taxon>
        <taxon>Lysobacteraceae</taxon>
        <taxon>Lysobacter</taxon>
    </lineage>
</organism>
<evidence type="ECO:0000313" key="3">
    <source>
        <dbReference type="Proteomes" id="UP000663400"/>
    </source>
</evidence>
<evidence type="ECO:0000313" key="2">
    <source>
        <dbReference type="EMBL" id="QSX75288.1"/>
    </source>
</evidence>
<dbReference type="PROSITE" id="PS50035">
    <property type="entry name" value="PLD"/>
    <property type="match status" value="2"/>
</dbReference>
<dbReference type="InterPro" id="IPR025202">
    <property type="entry name" value="PLD-like_dom"/>
</dbReference>
<dbReference type="Proteomes" id="UP000663400">
    <property type="component" value="Chromosome"/>
</dbReference>
<gene>
    <name evidence="2" type="ORF">HIV01_001570</name>
</gene>
<dbReference type="Gene3D" id="3.30.870.10">
    <property type="entry name" value="Endonuclease Chain A"/>
    <property type="match status" value="2"/>
</dbReference>
<dbReference type="SUPFAM" id="SSF56024">
    <property type="entry name" value="Phospholipase D/nuclease"/>
    <property type="match status" value="2"/>
</dbReference>
<dbReference type="PANTHER" id="PTHR21248">
    <property type="entry name" value="CARDIOLIPIN SYNTHASE"/>
    <property type="match status" value="1"/>
</dbReference>
<dbReference type="InterPro" id="IPR001736">
    <property type="entry name" value="PLipase_D/transphosphatidylase"/>
</dbReference>
<dbReference type="EMBL" id="CP071517">
    <property type="protein sequence ID" value="QSX75288.1"/>
    <property type="molecule type" value="Genomic_DNA"/>
</dbReference>
<keyword evidence="3" id="KW-1185">Reference proteome</keyword>
<accession>A0ABX7RAV8</accession>
<protein>
    <submittedName>
        <fullName evidence="2">Phospholipase D family protein</fullName>
    </submittedName>
</protein>
<sequence>MTRKLRWVGITVVVLLVASAASVFSYGRFAHYARGAPSQAIAADRVETPVDRAIAPMTQAHAGEAGLSLINDNLDAFAVRAVSARAAGRSLDLQYYIWKPDLTGNLIVHEVLRAADRGVRVRLLLDDLNSHKKDSVLAALDQHEKVEVRMFNPSRGRASSFMRGVEMLLRGFSLNRRMHNKAWIVDGRIAVVGGRNIGDEYFGASSQSNFMDADLAVIGPPVQETAAIFDAFWNSPSAIPLSALVDSDEVSLQRLRRIVDLEYKSRNAHPYLAKLRQSPTIAAVLRGEKLPRWTRDAHVYSDPPAKAEGAPRKGWLADVLVPAAMAARRELFIISPYFVPGDQGVAALVGMRKRGVHVGVLTNSLAATDVAAVHGGYAPYRLPLLEGGVDLFELMSRGGGGGRGSGSGGSGFGSSDASLHTKAFVADGNVGFVGSFNLDPRSINLNTEMGILFSDRQLSGDLQRTFEAKTSASNSYKLWLDDGELRWRDGSAQPPREWTHEPAVGIGRRAIARVIGWLPVESQL</sequence>
<proteinExistence type="predicted"/>
<dbReference type="PANTHER" id="PTHR21248:SF12">
    <property type="entry name" value="CARDIOLIPIN SYNTHASE C"/>
    <property type="match status" value="1"/>
</dbReference>
<dbReference type="CDD" id="cd09113">
    <property type="entry name" value="PLDc_ymdC_like_2"/>
    <property type="match status" value="1"/>
</dbReference>
<evidence type="ECO:0000259" key="1">
    <source>
        <dbReference type="PROSITE" id="PS50035"/>
    </source>
</evidence>
<dbReference type="SMART" id="SM00155">
    <property type="entry name" value="PLDc"/>
    <property type="match status" value="2"/>
</dbReference>
<reference evidence="2 3" key="1">
    <citation type="submission" date="2021-02" db="EMBL/GenBank/DDBJ databases">
        <title>Lysobacter arenosi sp. nov., isolated from soil of gangwondo yeongwol, south Korea.</title>
        <authorList>
            <person name="Kim K.R."/>
            <person name="Kim K.H."/>
            <person name="Jeon C.O."/>
        </authorList>
    </citation>
    <scope>NUCLEOTIDE SEQUENCE [LARGE SCALE GENOMIC DNA]</scope>
    <source>
        <strain evidence="2 3">R7</strain>
    </source>
</reference>
<dbReference type="CDD" id="cd09111">
    <property type="entry name" value="PLDc_ymdC_like_1"/>
    <property type="match status" value="1"/>
</dbReference>
<feature type="domain" description="PLD phosphodiesterase" evidence="1">
    <location>
        <begin position="174"/>
        <end position="201"/>
    </location>
</feature>
<name>A0ABX7RAV8_9GAMM</name>
<dbReference type="Pfam" id="PF13091">
    <property type="entry name" value="PLDc_2"/>
    <property type="match status" value="2"/>
</dbReference>
<dbReference type="RefSeq" id="WP_200604533.1">
    <property type="nucleotide sequence ID" value="NZ_CP071517.1"/>
</dbReference>
<feature type="domain" description="PLD phosphodiesterase" evidence="1">
    <location>
        <begin position="415"/>
        <end position="442"/>
    </location>
</feature>